<feature type="domain" description="Retrotransposon gag" evidence="2">
    <location>
        <begin position="86"/>
        <end position="169"/>
    </location>
</feature>
<dbReference type="Pfam" id="PF03732">
    <property type="entry name" value="Retrotrans_gag"/>
    <property type="match status" value="2"/>
</dbReference>
<keyword evidence="3" id="KW-0695">RNA-directed DNA polymerase</keyword>
<evidence type="ECO:0000256" key="1">
    <source>
        <dbReference type="SAM" id="MobiDB-lite"/>
    </source>
</evidence>
<comment type="caution">
    <text evidence="3">The sequence shown here is derived from an EMBL/GenBank/DDBJ whole genome shotgun (WGS) entry which is preliminary data.</text>
</comment>
<keyword evidence="3" id="KW-0808">Transferase</keyword>
<feature type="region of interest" description="Disordered" evidence="1">
    <location>
        <begin position="195"/>
        <end position="215"/>
    </location>
</feature>
<name>A0A6L2NCB5_TANCI</name>
<organism evidence="3">
    <name type="scientific">Tanacetum cinerariifolium</name>
    <name type="common">Dalmatian daisy</name>
    <name type="synonym">Chrysanthemum cinerariifolium</name>
    <dbReference type="NCBI Taxonomy" id="118510"/>
    <lineage>
        <taxon>Eukaryota</taxon>
        <taxon>Viridiplantae</taxon>
        <taxon>Streptophyta</taxon>
        <taxon>Embryophyta</taxon>
        <taxon>Tracheophyta</taxon>
        <taxon>Spermatophyta</taxon>
        <taxon>Magnoliopsida</taxon>
        <taxon>eudicotyledons</taxon>
        <taxon>Gunneridae</taxon>
        <taxon>Pentapetalae</taxon>
        <taxon>asterids</taxon>
        <taxon>campanulids</taxon>
        <taxon>Asterales</taxon>
        <taxon>Asteraceae</taxon>
        <taxon>Asteroideae</taxon>
        <taxon>Anthemideae</taxon>
        <taxon>Anthemidinae</taxon>
        <taxon>Tanacetum</taxon>
    </lineage>
</organism>
<evidence type="ECO:0000313" key="3">
    <source>
        <dbReference type="EMBL" id="GEU83808.1"/>
    </source>
</evidence>
<evidence type="ECO:0000259" key="2">
    <source>
        <dbReference type="Pfam" id="PF03732"/>
    </source>
</evidence>
<protein>
    <submittedName>
        <fullName evidence="3">Reverse transcriptase domain-containing protein</fullName>
    </submittedName>
</protein>
<gene>
    <name evidence="3" type="ORF">Tci_055786</name>
</gene>
<dbReference type="InterPro" id="IPR005162">
    <property type="entry name" value="Retrotrans_gag_dom"/>
</dbReference>
<sequence length="812" mass="91789">MTPEFVQAMIDQALLRNSTNGDGSHCSHEDNQRNVKTARPCFYADFMKCQPLNFKGTEGVVGLTRWIEKMESFFQISGCAIENQVKFATCTLLDVALTWWNSQIRSLGPDAYSMTWEVLKKKMTDKYCPQGEIKKLEIKLWNLKFVANETEKIDKYVNRLPDNIYRSVKASKPKTLDETIELANDLMDQKLRTYAERQTNNKRKTSDSFRNNHGHQKQPLKRFICQSLQFCWSQTSHTKSSDEILKPVFWQGFSKQGAAQIWLEKEPPRSITTWEDLVSKFINQFFPPSNTTNLRNKITNFQQRFDESFCEAWEHFKDLLHACPHHGFTKLHQIDTFYNSLTSTDQDSLNAAADGNLLTKTPKDALTLIENKSKVRTSRNRPVVAKNTTPPPASVKAVEESRVTCGGPHPYYQCLATDGNAFPGYHDNIQAYVSAAAVNYNQGNAGHRPSSVAHQVRPPDFLPATMLQQNNKLENMLSNYFQTNKPSGSGVIPSNTVTNPKGDLKAITTRSGVSYDGPLIPPPFFPTPKVVERGPEVTKDLVHPSTEKVQPSDVQTQAPTFELVNAPNFSDALLYMPKFASTFKNLLNNKEKLFEVTNTPVNENCSAVILNKLPEKLGDPELTLRVGDEAITFQVGNTLKFSYNYAESINRIDAIDVALEEYSQEVLGFSGNFESGNPTSAAEPIIARSSPSLTPFKGGDFILEEIESHDSVLREINSEDISEFFSTFPIPLENCDFFFKKIKRFTSVPEFETFIFDLEEKNADVSLPKYECFYSKGDIRLLEKLLNEDPSSSLPPKEIKTEELKSVKSSRD</sequence>
<feature type="domain" description="Retrotransposon gag" evidence="2">
    <location>
        <begin position="256"/>
        <end position="341"/>
    </location>
</feature>
<dbReference type="AlphaFoldDB" id="A0A6L2NCB5"/>
<feature type="compositionally biased region" description="Basic and acidic residues" evidence="1">
    <location>
        <begin position="797"/>
        <end position="812"/>
    </location>
</feature>
<dbReference type="PANTHER" id="PTHR33223">
    <property type="entry name" value="CCHC-TYPE DOMAIN-CONTAINING PROTEIN"/>
    <property type="match status" value="1"/>
</dbReference>
<accession>A0A6L2NCB5</accession>
<dbReference type="PANTHER" id="PTHR33223:SF11">
    <property type="entry name" value="ELEMENT PROTEIN, PUTATIVE-RELATED"/>
    <property type="match status" value="1"/>
</dbReference>
<dbReference type="GO" id="GO:0003964">
    <property type="term" value="F:RNA-directed DNA polymerase activity"/>
    <property type="evidence" value="ECO:0007669"/>
    <property type="project" value="UniProtKB-KW"/>
</dbReference>
<proteinExistence type="predicted"/>
<reference evidence="3" key="1">
    <citation type="journal article" date="2019" name="Sci. Rep.">
        <title>Draft genome of Tanacetum cinerariifolium, the natural source of mosquito coil.</title>
        <authorList>
            <person name="Yamashiro T."/>
            <person name="Shiraishi A."/>
            <person name="Satake H."/>
            <person name="Nakayama K."/>
        </authorList>
    </citation>
    <scope>NUCLEOTIDE SEQUENCE</scope>
</reference>
<dbReference type="EMBL" id="BKCJ010008755">
    <property type="protein sequence ID" value="GEU83808.1"/>
    <property type="molecule type" value="Genomic_DNA"/>
</dbReference>
<feature type="region of interest" description="Disordered" evidence="1">
    <location>
        <begin position="789"/>
        <end position="812"/>
    </location>
</feature>
<keyword evidence="3" id="KW-0548">Nucleotidyltransferase</keyword>